<accession>A0A2P2PZS0</accession>
<evidence type="ECO:0000313" key="1">
    <source>
        <dbReference type="EMBL" id="MBX60224.1"/>
    </source>
</evidence>
<protein>
    <submittedName>
        <fullName evidence="1">Uncharacterized protein</fullName>
    </submittedName>
</protein>
<dbReference type="AlphaFoldDB" id="A0A2P2PZS0"/>
<organism evidence="1">
    <name type="scientific">Rhizophora mucronata</name>
    <name type="common">Asiatic mangrove</name>
    <dbReference type="NCBI Taxonomy" id="61149"/>
    <lineage>
        <taxon>Eukaryota</taxon>
        <taxon>Viridiplantae</taxon>
        <taxon>Streptophyta</taxon>
        <taxon>Embryophyta</taxon>
        <taxon>Tracheophyta</taxon>
        <taxon>Spermatophyta</taxon>
        <taxon>Magnoliopsida</taxon>
        <taxon>eudicotyledons</taxon>
        <taxon>Gunneridae</taxon>
        <taxon>Pentapetalae</taxon>
        <taxon>rosids</taxon>
        <taxon>fabids</taxon>
        <taxon>Malpighiales</taxon>
        <taxon>Rhizophoraceae</taxon>
        <taxon>Rhizophora</taxon>
    </lineage>
</organism>
<sequence>MFQAQVGLVCLRSQLKWVGLSCEGAC</sequence>
<proteinExistence type="predicted"/>
<dbReference type="EMBL" id="GGEC01079740">
    <property type="protein sequence ID" value="MBX60224.1"/>
    <property type="molecule type" value="Transcribed_RNA"/>
</dbReference>
<reference evidence="1" key="1">
    <citation type="submission" date="2018-02" db="EMBL/GenBank/DDBJ databases">
        <title>Rhizophora mucronata_Transcriptome.</title>
        <authorList>
            <person name="Meera S.P."/>
            <person name="Sreeshan A."/>
            <person name="Augustine A."/>
        </authorList>
    </citation>
    <scope>NUCLEOTIDE SEQUENCE</scope>
    <source>
        <tissue evidence="1">Leaf</tissue>
    </source>
</reference>
<name>A0A2P2PZS0_RHIMU</name>